<name>A0AAD5TCA3_9FUNG</name>
<dbReference type="Proteomes" id="UP001212152">
    <property type="component" value="Unassembled WGS sequence"/>
</dbReference>
<keyword evidence="3" id="KW-1185">Reference proteome</keyword>
<dbReference type="InterPro" id="IPR011008">
    <property type="entry name" value="Dimeric_a/b-barrel"/>
</dbReference>
<evidence type="ECO:0000313" key="2">
    <source>
        <dbReference type="EMBL" id="KAJ3169370.1"/>
    </source>
</evidence>
<dbReference type="Pfam" id="PF07876">
    <property type="entry name" value="Dabb"/>
    <property type="match status" value="1"/>
</dbReference>
<protein>
    <recommendedName>
        <fullName evidence="1">Stress-response A/B barrel domain-containing protein</fullName>
    </recommendedName>
</protein>
<dbReference type="SMART" id="SM00886">
    <property type="entry name" value="Dabb"/>
    <property type="match status" value="1"/>
</dbReference>
<comment type="caution">
    <text evidence="2">The sequence shown here is derived from an EMBL/GenBank/DDBJ whole genome shotgun (WGS) entry which is preliminary data.</text>
</comment>
<dbReference type="InterPro" id="IPR013097">
    <property type="entry name" value="Dabb"/>
</dbReference>
<dbReference type="PROSITE" id="PS51502">
    <property type="entry name" value="S_R_A_B_BARREL"/>
    <property type="match status" value="1"/>
</dbReference>
<accession>A0AAD5TCA3</accession>
<organism evidence="2 3">
    <name type="scientific">Geranomyces variabilis</name>
    <dbReference type="NCBI Taxonomy" id="109894"/>
    <lineage>
        <taxon>Eukaryota</taxon>
        <taxon>Fungi</taxon>
        <taxon>Fungi incertae sedis</taxon>
        <taxon>Chytridiomycota</taxon>
        <taxon>Chytridiomycota incertae sedis</taxon>
        <taxon>Chytridiomycetes</taxon>
        <taxon>Spizellomycetales</taxon>
        <taxon>Powellomycetaceae</taxon>
        <taxon>Geranomyces</taxon>
    </lineage>
</organism>
<gene>
    <name evidence="2" type="ORF">HDU87_000645</name>
</gene>
<proteinExistence type="predicted"/>
<reference evidence="2" key="1">
    <citation type="submission" date="2020-05" db="EMBL/GenBank/DDBJ databases">
        <title>Phylogenomic resolution of chytrid fungi.</title>
        <authorList>
            <person name="Stajich J.E."/>
            <person name="Amses K."/>
            <person name="Simmons R."/>
            <person name="Seto K."/>
            <person name="Myers J."/>
            <person name="Bonds A."/>
            <person name="Quandt C.A."/>
            <person name="Barry K."/>
            <person name="Liu P."/>
            <person name="Grigoriev I."/>
            <person name="Longcore J.E."/>
            <person name="James T.Y."/>
        </authorList>
    </citation>
    <scope>NUCLEOTIDE SEQUENCE</scope>
    <source>
        <strain evidence="2">JEL0379</strain>
    </source>
</reference>
<dbReference type="SUPFAM" id="SSF54909">
    <property type="entry name" value="Dimeric alpha+beta barrel"/>
    <property type="match status" value="1"/>
</dbReference>
<dbReference type="AlphaFoldDB" id="A0AAD5TCA3"/>
<feature type="domain" description="Stress-response A/B barrel" evidence="1">
    <location>
        <begin position="12"/>
        <end position="103"/>
    </location>
</feature>
<evidence type="ECO:0000259" key="1">
    <source>
        <dbReference type="PROSITE" id="PS51502"/>
    </source>
</evidence>
<dbReference type="EMBL" id="JADGJQ010000108">
    <property type="protein sequence ID" value="KAJ3169370.1"/>
    <property type="molecule type" value="Genomic_DNA"/>
</dbReference>
<evidence type="ECO:0000313" key="3">
    <source>
        <dbReference type="Proteomes" id="UP001212152"/>
    </source>
</evidence>
<dbReference type="Gene3D" id="3.30.70.100">
    <property type="match status" value="1"/>
</dbReference>
<sequence length="105" mass="12338">MEKVYAKKLWWALIMVYIKLKPFVTDEQGQDMIQDLRKMAEHPLVLTGSAGANVHSRNRGYQYAMCFSFQNAEDEQAFEHGAESKEFIKKFGMFYEDTIVVDYHF</sequence>